<protein>
    <recommendedName>
        <fullName evidence="6">subtilisin</fullName>
        <ecNumber evidence="6">3.4.21.62</ecNumber>
    </recommendedName>
</protein>
<evidence type="ECO:0000256" key="5">
    <source>
        <dbReference type="ARBA" id="ARBA00023529"/>
    </source>
</evidence>
<dbReference type="SUPFAM" id="SSF52743">
    <property type="entry name" value="Subtilisin-like"/>
    <property type="match status" value="1"/>
</dbReference>
<dbReference type="PANTHER" id="PTHR43806">
    <property type="entry name" value="PEPTIDASE S8"/>
    <property type="match status" value="1"/>
</dbReference>
<dbReference type="PROSITE" id="PS51892">
    <property type="entry name" value="SUBTILASE"/>
    <property type="match status" value="1"/>
</dbReference>
<feature type="active site" description="Charge relay system" evidence="7">
    <location>
        <position position="435"/>
    </location>
</feature>
<dbReference type="InterPro" id="IPR034193">
    <property type="entry name" value="PCSK9_ProteinaseK-like"/>
</dbReference>
<feature type="active site" description="Charge relay system" evidence="7">
    <location>
        <position position="279"/>
    </location>
</feature>
<dbReference type="InterPro" id="IPR023828">
    <property type="entry name" value="Peptidase_S8_Ser-AS"/>
</dbReference>
<keyword evidence="13" id="KW-1185">Reference proteome</keyword>
<dbReference type="Gene3D" id="3.40.50.200">
    <property type="entry name" value="Peptidase S8/S53 domain"/>
    <property type="match status" value="1"/>
</dbReference>
<dbReference type="Pfam" id="PF00082">
    <property type="entry name" value="Peptidase_S8"/>
    <property type="match status" value="1"/>
</dbReference>
<accession>A0ABD3SRN8</accession>
<dbReference type="EMBL" id="JALLPB020000011">
    <property type="protein sequence ID" value="KAL3826938.1"/>
    <property type="molecule type" value="Genomic_DNA"/>
</dbReference>
<dbReference type="PANTHER" id="PTHR43806:SF11">
    <property type="entry name" value="CEREVISIN-RELATED"/>
    <property type="match status" value="1"/>
</dbReference>
<evidence type="ECO:0000256" key="6">
    <source>
        <dbReference type="ARBA" id="ARBA00023619"/>
    </source>
</evidence>
<dbReference type="InterPro" id="IPR023827">
    <property type="entry name" value="Peptidase_S8_Asp-AS"/>
</dbReference>
<comment type="catalytic activity">
    <reaction evidence="5">
        <text>Hydrolysis of proteins with broad specificity for peptide bonds, and a preference for a large uncharged residue in P1. Hydrolyzes peptide amides.</text>
        <dbReference type="EC" id="3.4.21.62"/>
    </reaction>
</comment>
<evidence type="ECO:0000256" key="4">
    <source>
        <dbReference type="ARBA" id="ARBA00022825"/>
    </source>
</evidence>
<organism evidence="12 13">
    <name type="scientific">Cyclostephanos tholiformis</name>
    <dbReference type="NCBI Taxonomy" id="382380"/>
    <lineage>
        <taxon>Eukaryota</taxon>
        <taxon>Sar</taxon>
        <taxon>Stramenopiles</taxon>
        <taxon>Ochrophyta</taxon>
        <taxon>Bacillariophyta</taxon>
        <taxon>Coscinodiscophyceae</taxon>
        <taxon>Thalassiosirophycidae</taxon>
        <taxon>Stephanodiscales</taxon>
        <taxon>Stephanodiscaceae</taxon>
        <taxon>Cyclostephanos</taxon>
    </lineage>
</organism>
<comment type="caution">
    <text evidence="12">The sequence shown here is derived from an EMBL/GenBank/DDBJ whole genome shotgun (WGS) entry which is preliminary data.</text>
</comment>
<feature type="region of interest" description="Disordered" evidence="9">
    <location>
        <begin position="1"/>
        <end position="20"/>
    </location>
</feature>
<dbReference type="InterPro" id="IPR015500">
    <property type="entry name" value="Peptidase_S8_subtilisin-rel"/>
</dbReference>
<feature type="region of interest" description="Disordered" evidence="9">
    <location>
        <begin position="485"/>
        <end position="520"/>
    </location>
</feature>
<dbReference type="GO" id="GO:0006508">
    <property type="term" value="P:proteolysis"/>
    <property type="evidence" value="ECO:0007669"/>
    <property type="project" value="UniProtKB-KW"/>
</dbReference>
<keyword evidence="10" id="KW-0472">Membrane</keyword>
<dbReference type="AlphaFoldDB" id="A0ABD3SRN8"/>
<dbReference type="GO" id="GO:0004252">
    <property type="term" value="F:serine-type endopeptidase activity"/>
    <property type="evidence" value="ECO:0007669"/>
    <property type="project" value="UniProtKB-UniRule"/>
</dbReference>
<dbReference type="InterPro" id="IPR050131">
    <property type="entry name" value="Peptidase_S8_subtilisin-like"/>
</dbReference>
<keyword evidence="2 7" id="KW-0645">Protease</keyword>
<dbReference type="Proteomes" id="UP001530377">
    <property type="component" value="Unassembled WGS sequence"/>
</dbReference>
<comment type="similarity">
    <text evidence="1 7 8">Belongs to the peptidase S8 family.</text>
</comment>
<dbReference type="CDD" id="cd04077">
    <property type="entry name" value="Peptidases_S8_PCSK9_ProteinaseK_like"/>
    <property type="match status" value="1"/>
</dbReference>
<dbReference type="InterPro" id="IPR036852">
    <property type="entry name" value="Peptidase_S8/S53_dom_sf"/>
</dbReference>
<dbReference type="InterPro" id="IPR000209">
    <property type="entry name" value="Peptidase_S8/S53_dom"/>
</dbReference>
<evidence type="ECO:0000313" key="13">
    <source>
        <dbReference type="Proteomes" id="UP001530377"/>
    </source>
</evidence>
<evidence type="ECO:0000256" key="1">
    <source>
        <dbReference type="ARBA" id="ARBA00011073"/>
    </source>
</evidence>
<feature type="transmembrane region" description="Helical" evidence="10">
    <location>
        <begin position="30"/>
        <end position="48"/>
    </location>
</feature>
<dbReference type="PRINTS" id="PR00723">
    <property type="entry name" value="SUBTILISIN"/>
</dbReference>
<evidence type="ECO:0000259" key="11">
    <source>
        <dbReference type="Pfam" id="PF00082"/>
    </source>
</evidence>
<dbReference type="PROSITE" id="PS00137">
    <property type="entry name" value="SUBTILASE_HIS"/>
    <property type="match status" value="1"/>
</dbReference>
<dbReference type="PROSITE" id="PS00138">
    <property type="entry name" value="SUBTILASE_SER"/>
    <property type="match status" value="1"/>
</dbReference>
<evidence type="ECO:0000256" key="8">
    <source>
        <dbReference type="RuleBase" id="RU003355"/>
    </source>
</evidence>
<evidence type="ECO:0000256" key="3">
    <source>
        <dbReference type="ARBA" id="ARBA00022801"/>
    </source>
</evidence>
<name>A0ABD3SRN8_9STRA</name>
<sequence length="565" mass="59300">MTGRFRNDDGNAFAGGERSATPPRRMVKELLRPVFALTTISLLVYLLLLDGLPGFRPADYAARRELKIDYGGSGGGYGTIHPDEHVEVDEYGERFSGVHYANDDDRRSYSSSSSSWTMRHLTHVEGHVIVELEPNKDPDTACPLLAELVGGTVEYVIKGSAFNGCSIVPSEFHMQESGGSGSLPLEGETGVLAVEEDGLVEAYQANWAIWNLDRIDQCDLPLDGSFSMKEDATGVKVFVMDTGVRSDHEEFVGMIDPNDACHYSVVDSPMMPLFDGNGHGTHVAGTACGIKYGVASNCQLCSVKVLNSAGYGSYSGMIIALNHIVSYCESNPSVPCVINMSLGGSKSDMFNSAIASAVESGIVVVAAAGNSAKDACLSSPASSTSAITVGATTLTDAMSSFSNYGQCVDVYAPGTSILSASNTNAIMYSTKQGTSMASPHVAGIAAGILSANPGLTPAQVASVIVGSASPIGDMLLATVSSNYCGTPEPTKSPTPPPTMKPTKAPTPPPTPPPTSQPTPTCIHKNKYLGLTAQVCGGRRPLNDLCCSGRCYNRYPPNGIGKAFCR</sequence>
<gene>
    <name evidence="12" type="ORF">ACHAXA_006018</name>
</gene>
<feature type="domain" description="Peptidase S8/S53" evidence="11">
    <location>
        <begin position="233"/>
        <end position="468"/>
    </location>
</feature>
<feature type="active site" description="Charge relay system" evidence="7">
    <location>
        <position position="241"/>
    </location>
</feature>
<evidence type="ECO:0000256" key="7">
    <source>
        <dbReference type="PROSITE-ProRule" id="PRU01240"/>
    </source>
</evidence>
<evidence type="ECO:0000256" key="2">
    <source>
        <dbReference type="ARBA" id="ARBA00022670"/>
    </source>
</evidence>
<keyword evidence="4 7" id="KW-0720">Serine protease</keyword>
<evidence type="ECO:0000313" key="12">
    <source>
        <dbReference type="EMBL" id="KAL3826938.1"/>
    </source>
</evidence>
<keyword evidence="10" id="KW-1133">Transmembrane helix</keyword>
<proteinExistence type="inferred from homology"/>
<dbReference type="EC" id="3.4.21.62" evidence="6"/>
<dbReference type="FunFam" id="3.40.50.200:FF:000014">
    <property type="entry name" value="Proteinase K"/>
    <property type="match status" value="1"/>
</dbReference>
<keyword evidence="10" id="KW-0812">Transmembrane</keyword>
<dbReference type="PROSITE" id="PS00136">
    <property type="entry name" value="SUBTILASE_ASP"/>
    <property type="match status" value="1"/>
</dbReference>
<evidence type="ECO:0000256" key="10">
    <source>
        <dbReference type="SAM" id="Phobius"/>
    </source>
</evidence>
<evidence type="ECO:0000256" key="9">
    <source>
        <dbReference type="SAM" id="MobiDB-lite"/>
    </source>
</evidence>
<reference evidence="12 13" key="1">
    <citation type="submission" date="2024-10" db="EMBL/GenBank/DDBJ databases">
        <title>Updated reference genomes for cyclostephanoid diatoms.</title>
        <authorList>
            <person name="Roberts W.R."/>
            <person name="Alverson A.J."/>
        </authorList>
    </citation>
    <scope>NUCLEOTIDE SEQUENCE [LARGE SCALE GENOMIC DNA]</scope>
    <source>
        <strain evidence="12 13">AJA228-03</strain>
    </source>
</reference>
<keyword evidence="3 7" id="KW-0378">Hydrolase</keyword>
<feature type="compositionally biased region" description="Pro residues" evidence="9">
    <location>
        <begin position="490"/>
        <end position="516"/>
    </location>
</feature>
<dbReference type="InterPro" id="IPR022398">
    <property type="entry name" value="Peptidase_S8_His-AS"/>
</dbReference>